<dbReference type="AlphaFoldDB" id="A0A1X3DEV3"/>
<keyword evidence="1" id="KW-1133">Transmembrane helix</keyword>
<reference evidence="3" key="1">
    <citation type="submission" date="2017-01" db="EMBL/GenBank/DDBJ databases">
        <authorList>
            <person name="Mah S.A."/>
            <person name="Swanson W.J."/>
            <person name="Moy G.W."/>
            <person name="Vacquier V.D."/>
        </authorList>
    </citation>
    <scope>NUCLEOTIDE SEQUENCE [LARGE SCALE GENOMIC DNA]</scope>
    <source>
        <strain evidence="3">124861</strain>
    </source>
</reference>
<feature type="transmembrane region" description="Helical" evidence="1">
    <location>
        <begin position="67"/>
        <end position="90"/>
    </location>
</feature>
<dbReference type="EMBL" id="MTAB01000025">
    <property type="protein sequence ID" value="OSI18410.1"/>
    <property type="molecule type" value="Genomic_DNA"/>
</dbReference>
<feature type="transmembrane region" description="Helical" evidence="1">
    <location>
        <begin position="12"/>
        <end position="30"/>
    </location>
</feature>
<sequence length="118" mass="13229">MSKKIIIDFLQYVIPICIIYCCCIVVWRKIAIPESVNTMLVGAYVGAGTPWLSYFTKKWLVAKESDWGKGLLLILGGVLCFGIPAFLITFGEILNQLLGTNVIRITPTYFLDIWSLHG</sequence>
<comment type="caution">
    <text evidence="2">The sequence shown here is derived from an EMBL/GenBank/DDBJ whole genome shotgun (WGS) entry which is preliminary data.</text>
</comment>
<evidence type="ECO:0000313" key="2">
    <source>
        <dbReference type="EMBL" id="OSI18410.1"/>
    </source>
</evidence>
<dbReference type="RefSeq" id="WP_085360146.1">
    <property type="nucleotide sequence ID" value="NZ_MTAB01000025.1"/>
</dbReference>
<keyword evidence="1" id="KW-0812">Transmembrane</keyword>
<gene>
    <name evidence="2" type="ORF">BV912_09680</name>
</gene>
<proteinExistence type="predicted"/>
<organism evidence="2 3">
    <name type="scientific">Neisseria dumasiana</name>
    <dbReference type="NCBI Taxonomy" id="1931275"/>
    <lineage>
        <taxon>Bacteria</taxon>
        <taxon>Pseudomonadati</taxon>
        <taxon>Pseudomonadota</taxon>
        <taxon>Betaproteobacteria</taxon>
        <taxon>Neisseriales</taxon>
        <taxon>Neisseriaceae</taxon>
        <taxon>Neisseria</taxon>
    </lineage>
</organism>
<name>A0A1X3DEV3_9NEIS</name>
<protein>
    <submittedName>
        <fullName evidence="2">Uncharacterized protein</fullName>
    </submittedName>
</protein>
<feature type="transmembrane region" description="Helical" evidence="1">
    <location>
        <begin position="36"/>
        <end position="55"/>
    </location>
</feature>
<accession>A0A1X3DEV3</accession>
<evidence type="ECO:0000313" key="3">
    <source>
        <dbReference type="Proteomes" id="UP000193303"/>
    </source>
</evidence>
<dbReference type="Proteomes" id="UP000193303">
    <property type="component" value="Unassembled WGS sequence"/>
</dbReference>
<evidence type="ECO:0000256" key="1">
    <source>
        <dbReference type="SAM" id="Phobius"/>
    </source>
</evidence>
<keyword evidence="1" id="KW-0472">Membrane</keyword>